<dbReference type="EMBL" id="SOSA01000216">
    <property type="protein sequence ID" value="THC94300.1"/>
    <property type="molecule type" value="Genomic_DNA"/>
</dbReference>
<comment type="caution">
    <text evidence="1">The sequence shown here is derived from an EMBL/GenBank/DDBJ whole genome shotgun (WGS) entry which is preliminary data.</text>
</comment>
<reference evidence="1 2" key="1">
    <citation type="submission" date="2019-03" db="EMBL/GenBank/DDBJ databases">
        <title>The genome sequence of a newly discovered highly antifungal drug resistant Aspergillus species, Aspergillus tanneri NIH 1004.</title>
        <authorList>
            <person name="Mounaud S."/>
            <person name="Singh I."/>
            <person name="Joardar V."/>
            <person name="Pakala S."/>
            <person name="Pakala S."/>
            <person name="Venepally P."/>
            <person name="Hoover J."/>
            <person name="Nierman W."/>
            <person name="Chung J."/>
            <person name="Losada L."/>
        </authorList>
    </citation>
    <scope>NUCLEOTIDE SEQUENCE [LARGE SCALE GENOMIC DNA]</scope>
    <source>
        <strain evidence="1 2">NIH1004</strain>
    </source>
</reference>
<dbReference type="AlphaFoldDB" id="A0A4S3JGE6"/>
<evidence type="ECO:0000313" key="1">
    <source>
        <dbReference type="EMBL" id="THC94300.1"/>
    </source>
</evidence>
<evidence type="ECO:0000313" key="2">
    <source>
        <dbReference type="Proteomes" id="UP000308092"/>
    </source>
</evidence>
<proteinExistence type="predicted"/>
<sequence>MANSGLYRNRIEPDREKAKAKASARQMTAVYAAERMALYYAIGLVFQLVQKNQHTSGSNRELATIVSDNMSIANAWKKSGQ</sequence>
<organism evidence="1 2">
    <name type="scientific">Aspergillus tanneri</name>
    <dbReference type="NCBI Taxonomy" id="1220188"/>
    <lineage>
        <taxon>Eukaryota</taxon>
        <taxon>Fungi</taxon>
        <taxon>Dikarya</taxon>
        <taxon>Ascomycota</taxon>
        <taxon>Pezizomycotina</taxon>
        <taxon>Eurotiomycetes</taxon>
        <taxon>Eurotiomycetidae</taxon>
        <taxon>Eurotiales</taxon>
        <taxon>Aspergillaceae</taxon>
        <taxon>Aspergillus</taxon>
        <taxon>Aspergillus subgen. Circumdati</taxon>
    </lineage>
</organism>
<keyword evidence="2" id="KW-1185">Reference proteome</keyword>
<dbReference type="Proteomes" id="UP000308092">
    <property type="component" value="Unassembled WGS sequence"/>
</dbReference>
<name>A0A4S3JGE6_9EURO</name>
<protein>
    <submittedName>
        <fullName evidence="1">Uncharacterized protein</fullName>
    </submittedName>
</protein>
<dbReference type="VEuPathDB" id="FungiDB:EYZ11_006236"/>
<gene>
    <name evidence="1" type="ORF">EYZ11_006236</name>
</gene>
<dbReference type="STRING" id="1220188.A0A4S3JGE6"/>
<accession>A0A4S3JGE6</accession>